<sequence length="347" mass="38059">MSFTLTALPRAAGLDFDDIIDVRSPSEFAEDHIPGAINLPALSDEERAQVGTIYVQQDRFLARKIGAAMVSRNVAAHLDGPLTDRDGSWRPLVYCWRGGQRSGSVATIFEQIGWRVAKLEGGYKAYRRLVADRLYDQPLKLRVILIDGGTGTGKTQLLDHLAAKGAQVIDLEGLANHRGSNFGGWPDGQPAQKMFESRLARALANIDPARPVFVESESNAIGRVLLPPSLWAAMGTAEVIGLRAPIPARARFLTTTYPDLTADADLLRDRIEKLRNYQPGQRITDWHVLAETGDYTALAEGLIEHHYDPRYRRPDGSNRIDIGVVEMTSVDDAALDRAADKVIALAG</sequence>
<keyword evidence="1" id="KW-0711">Selenium</keyword>
<gene>
    <name evidence="3" type="ORF">SAMN05444004_11741</name>
</gene>
<dbReference type="PANTHER" id="PTHR30401">
    <property type="entry name" value="TRNA 2-SELENOURIDINE SYNTHASE"/>
    <property type="match status" value="1"/>
</dbReference>
<proteinExistence type="predicted"/>
<dbReference type="OrthoDB" id="9808735at2"/>
<dbReference type="GO" id="GO:0004792">
    <property type="term" value="F:thiosulfate-cyanide sulfurtransferase activity"/>
    <property type="evidence" value="ECO:0007669"/>
    <property type="project" value="InterPro"/>
</dbReference>
<dbReference type="CDD" id="cd01520">
    <property type="entry name" value="RHOD_YbbB"/>
    <property type="match status" value="1"/>
</dbReference>
<evidence type="ECO:0000313" key="3">
    <source>
        <dbReference type="EMBL" id="SDZ49763.1"/>
    </source>
</evidence>
<dbReference type="SUPFAM" id="SSF52821">
    <property type="entry name" value="Rhodanese/Cell cycle control phosphatase"/>
    <property type="match status" value="1"/>
</dbReference>
<dbReference type="AlphaFoldDB" id="A0A1H3THK1"/>
<dbReference type="InterPro" id="IPR017582">
    <property type="entry name" value="SelU"/>
</dbReference>
<dbReference type="PROSITE" id="PS50206">
    <property type="entry name" value="RHODANESE_3"/>
    <property type="match status" value="1"/>
</dbReference>
<organism evidence="3 4">
    <name type="scientific">Jannaschia faecimaris</name>
    <dbReference type="NCBI Taxonomy" id="1244108"/>
    <lineage>
        <taxon>Bacteria</taxon>
        <taxon>Pseudomonadati</taxon>
        <taxon>Pseudomonadota</taxon>
        <taxon>Alphaproteobacteria</taxon>
        <taxon>Rhodobacterales</taxon>
        <taxon>Roseobacteraceae</taxon>
        <taxon>Jannaschia</taxon>
    </lineage>
</organism>
<name>A0A1H3THK1_9RHOB</name>
<dbReference type="InterPro" id="IPR058840">
    <property type="entry name" value="AAA_SelU"/>
</dbReference>
<reference evidence="4" key="1">
    <citation type="submission" date="2016-10" db="EMBL/GenBank/DDBJ databases">
        <authorList>
            <person name="Varghese N."/>
            <person name="Submissions S."/>
        </authorList>
    </citation>
    <scope>NUCLEOTIDE SEQUENCE [LARGE SCALE GENOMIC DNA]</scope>
    <source>
        <strain evidence="4">DSM 100420</strain>
    </source>
</reference>
<dbReference type="Pfam" id="PF00581">
    <property type="entry name" value="Rhodanese"/>
    <property type="match status" value="1"/>
</dbReference>
<dbReference type="EMBL" id="FNPX01000017">
    <property type="protein sequence ID" value="SDZ49763.1"/>
    <property type="molecule type" value="Genomic_DNA"/>
</dbReference>
<dbReference type="PANTHER" id="PTHR30401:SF0">
    <property type="entry name" value="TRNA 2-SELENOURIDINE SYNTHASE"/>
    <property type="match status" value="1"/>
</dbReference>
<evidence type="ECO:0000259" key="2">
    <source>
        <dbReference type="PROSITE" id="PS50206"/>
    </source>
</evidence>
<dbReference type="Proteomes" id="UP000198914">
    <property type="component" value="Unassembled WGS sequence"/>
</dbReference>
<dbReference type="Pfam" id="PF26341">
    <property type="entry name" value="AAA_SelU"/>
    <property type="match status" value="1"/>
</dbReference>
<keyword evidence="4" id="KW-1185">Reference proteome</keyword>
<evidence type="ECO:0000256" key="1">
    <source>
        <dbReference type="ARBA" id="ARBA00023266"/>
    </source>
</evidence>
<protein>
    <submittedName>
        <fullName evidence="3">tRNA 2-selenouridine synthase</fullName>
    </submittedName>
</protein>
<dbReference type="InterPro" id="IPR027417">
    <property type="entry name" value="P-loop_NTPase"/>
</dbReference>
<dbReference type="InterPro" id="IPR001307">
    <property type="entry name" value="Thiosulphate_STrfase_CS"/>
</dbReference>
<dbReference type="GO" id="GO:0002098">
    <property type="term" value="P:tRNA wobble uridine modification"/>
    <property type="evidence" value="ECO:0007669"/>
    <property type="project" value="InterPro"/>
</dbReference>
<dbReference type="SUPFAM" id="SSF52540">
    <property type="entry name" value="P-loop containing nucleoside triphosphate hydrolases"/>
    <property type="match status" value="1"/>
</dbReference>
<dbReference type="NCBIfam" id="TIGR03167">
    <property type="entry name" value="tRNA_sel_U_synt"/>
    <property type="match status" value="1"/>
</dbReference>
<evidence type="ECO:0000313" key="4">
    <source>
        <dbReference type="Proteomes" id="UP000198914"/>
    </source>
</evidence>
<accession>A0A1H3THK1</accession>
<dbReference type="SMART" id="SM00450">
    <property type="entry name" value="RHOD"/>
    <property type="match status" value="1"/>
</dbReference>
<dbReference type="GO" id="GO:0043828">
    <property type="term" value="F:tRNA 2-selenouridine synthase activity"/>
    <property type="evidence" value="ECO:0007669"/>
    <property type="project" value="InterPro"/>
</dbReference>
<dbReference type="NCBIfam" id="NF008752">
    <property type="entry name" value="PRK11784.1-4"/>
    <property type="match status" value="1"/>
</dbReference>
<feature type="domain" description="Rhodanese" evidence="2">
    <location>
        <begin position="19"/>
        <end position="135"/>
    </location>
</feature>
<dbReference type="STRING" id="1244108.SAMN05444004_11741"/>
<dbReference type="Gene3D" id="3.40.250.10">
    <property type="entry name" value="Rhodanese-like domain"/>
    <property type="match status" value="1"/>
</dbReference>
<dbReference type="RefSeq" id="WP_092647425.1">
    <property type="nucleotide sequence ID" value="NZ_FNPX01000017.1"/>
</dbReference>
<dbReference type="InterPro" id="IPR001763">
    <property type="entry name" value="Rhodanese-like_dom"/>
</dbReference>
<dbReference type="InterPro" id="IPR036873">
    <property type="entry name" value="Rhodanese-like_dom_sf"/>
</dbReference>
<dbReference type="PROSITE" id="PS00380">
    <property type="entry name" value="RHODANESE_1"/>
    <property type="match status" value="1"/>
</dbReference>
<dbReference type="NCBIfam" id="NF008750">
    <property type="entry name" value="PRK11784.1-2"/>
    <property type="match status" value="1"/>
</dbReference>